<dbReference type="EMBL" id="BSPV01000020">
    <property type="protein sequence ID" value="GLT16202.1"/>
    <property type="molecule type" value="Genomic_DNA"/>
</dbReference>
<dbReference type="InterPro" id="IPR036291">
    <property type="entry name" value="NAD(P)-bd_dom_sf"/>
</dbReference>
<dbReference type="SUPFAM" id="SSF51735">
    <property type="entry name" value="NAD(P)-binding Rossmann-fold domains"/>
    <property type="match status" value="1"/>
</dbReference>
<dbReference type="InterPro" id="IPR002347">
    <property type="entry name" value="SDR_fam"/>
</dbReference>
<comment type="caution">
    <text evidence="3">The sequence shown here is derived from an EMBL/GenBank/DDBJ whole genome shotgun (WGS) entry which is preliminary data.</text>
</comment>
<name>A0ABQ6ETA3_9VIBR</name>
<protein>
    <submittedName>
        <fullName evidence="3">Short-chain dehydrogenase</fullName>
    </submittedName>
</protein>
<dbReference type="Gene3D" id="3.40.50.720">
    <property type="entry name" value="NAD(P)-binding Rossmann-like Domain"/>
    <property type="match status" value="1"/>
</dbReference>
<sequence>MNNQPSILITGASSGIGRALALHYASAGYQVWAGGRSIEKLQQLCELHPNILPLLCDITNFNAVKASVSQLPALDILLLNAGTCEYIDDAKHFDGALFERVITANVIAIGYCLEAWLPLVKQSGNLAITSSSASFLPLPRAEAYGASKAAATYLARTLSIDLKKDNIHVSVIHPGFVKTPLTDKNDFSMPFLTTPEKAADIIFKGINNNKNEIHFPRVFTWLLKALSLLPFFLWQKIASRMTS</sequence>
<evidence type="ECO:0000256" key="1">
    <source>
        <dbReference type="ARBA" id="ARBA00006484"/>
    </source>
</evidence>
<dbReference type="InterPro" id="IPR020904">
    <property type="entry name" value="Sc_DH/Rdtase_CS"/>
</dbReference>
<organism evidence="3 4">
    <name type="scientific">Vibrio algivorus</name>
    <dbReference type="NCBI Taxonomy" id="1667024"/>
    <lineage>
        <taxon>Bacteria</taxon>
        <taxon>Pseudomonadati</taxon>
        <taxon>Pseudomonadota</taxon>
        <taxon>Gammaproteobacteria</taxon>
        <taxon>Vibrionales</taxon>
        <taxon>Vibrionaceae</taxon>
        <taxon>Vibrio</taxon>
    </lineage>
</organism>
<reference evidence="4" key="1">
    <citation type="journal article" date="2019" name="Int. J. Syst. Evol. Microbiol.">
        <title>The Global Catalogue of Microorganisms (GCM) 10K type strain sequencing project: providing services to taxonomists for standard genome sequencing and annotation.</title>
        <authorList>
            <consortium name="The Broad Institute Genomics Platform"/>
            <consortium name="The Broad Institute Genome Sequencing Center for Infectious Disease"/>
            <person name="Wu L."/>
            <person name="Ma J."/>
        </authorList>
    </citation>
    <scope>NUCLEOTIDE SEQUENCE [LARGE SCALE GENOMIC DNA]</scope>
    <source>
        <strain evidence="4">NBRC 111146</strain>
    </source>
</reference>
<accession>A0ABQ6ETA3</accession>
<dbReference type="PANTHER" id="PTHR44196:SF1">
    <property type="entry name" value="DEHYDROGENASE_REDUCTASE SDR FAMILY MEMBER 7B"/>
    <property type="match status" value="1"/>
</dbReference>
<dbReference type="PROSITE" id="PS00061">
    <property type="entry name" value="ADH_SHORT"/>
    <property type="match status" value="1"/>
</dbReference>
<dbReference type="Pfam" id="PF00106">
    <property type="entry name" value="adh_short"/>
    <property type="match status" value="1"/>
</dbReference>
<evidence type="ECO:0000256" key="2">
    <source>
        <dbReference type="ARBA" id="ARBA00023002"/>
    </source>
</evidence>
<dbReference type="Proteomes" id="UP001157156">
    <property type="component" value="Unassembled WGS sequence"/>
</dbReference>
<evidence type="ECO:0000313" key="3">
    <source>
        <dbReference type="EMBL" id="GLT16202.1"/>
    </source>
</evidence>
<proteinExistence type="inferred from homology"/>
<comment type="similarity">
    <text evidence="1">Belongs to the short-chain dehydrogenases/reductases (SDR) family.</text>
</comment>
<dbReference type="RefSeq" id="WP_089122561.1">
    <property type="nucleotide sequence ID" value="NZ_BSPV01000020.1"/>
</dbReference>
<dbReference type="PRINTS" id="PR00081">
    <property type="entry name" value="GDHRDH"/>
</dbReference>
<gene>
    <name evidence="3" type="ORF">GCM10007931_31780</name>
</gene>
<dbReference type="PANTHER" id="PTHR44196">
    <property type="entry name" value="DEHYDROGENASE/REDUCTASE SDR FAMILY MEMBER 7B"/>
    <property type="match status" value="1"/>
</dbReference>
<evidence type="ECO:0000313" key="4">
    <source>
        <dbReference type="Proteomes" id="UP001157156"/>
    </source>
</evidence>
<keyword evidence="4" id="KW-1185">Reference proteome</keyword>
<keyword evidence="2" id="KW-0560">Oxidoreductase</keyword>